<dbReference type="Pfam" id="PF01609">
    <property type="entry name" value="DDE_Tnp_1"/>
    <property type="match status" value="1"/>
</dbReference>
<reference evidence="3 4" key="1">
    <citation type="submission" date="2017-06" db="EMBL/GenBank/DDBJ databases">
        <title>Genome sequencing of cyanobaciteial culture collection at National Institute for Environmental Studies (NIES).</title>
        <authorList>
            <person name="Hirose Y."/>
            <person name="Shimura Y."/>
            <person name="Fujisawa T."/>
            <person name="Nakamura Y."/>
            <person name="Kawachi M."/>
        </authorList>
    </citation>
    <scope>NUCLEOTIDE SEQUENCE [LARGE SCALE GENOMIC DNA]</scope>
    <source>
        <strain evidence="3 4">NIES-4072</strain>
    </source>
</reference>
<keyword evidence="4" id="KW-1185">Reference proteome</keyword>
<gene>
    <name evidence="3" type="ORF">NIES4072_70940</name>
</gene>
<accession>A0A2R5FX97</accession>
<dbReference type="GO" id="GO:0006313">
    <property type="term" value="P:DNA transposition"/>
    <property type="evidence" value="ECO:0007669"/>
    <property type="project" value="InterPro"/>
</dbReference>
<dbReference type="PANTHER" id="PTHR33252">
    <property type="entry name" value="THIRD ORF IN TRANSPOSON ISC1160"/>
    <property type="match status" value="1"/>
</dbReference>
<name>A0A2R5FX97_NOSCO</name>
<keyword evidence="1" id="KW-0812">Transmembrane</keyword>
<protein>
    <submittedName>
        <fullName evidence="3">Transposase, IS4</fullName>
    </submittedName>
</protein>
<evidence type="ECO:0000259" key="2">
    <source>
        <dbReference type="Pfam" id="PF01609"/>
    </source>
</evidence>
<dbReference type="InterPro" id="IPR002559">
    <property type="entry name" value="Transposase_11"/>
</dbReference>
<organism evidence="3 4">
    <name type="scientific">Nostoc commune NIES-4072</name>
    <dbReference type="NCBI Taxonomy" id="2005467"/>
    <lineage>
        <taxon>Bacteria</taxon>
        <taxon>Bacillati</taxon>
        <taxon>Cyanobacteriota</taxon>
        <taxon>Cyanophyceae</taxon>
        <taxon>Nostocales</taxon>
        <taxon>Nostocaceae</taxon>
        <taxon>Nostoc</taxon>
    </lineage>
</organism>
<dbReference type="RefSeq" id="WP_244919538.1">
    <property type="nucleotide sequence ID" value="NZ_BDUD01000002.1"/>
</dbReference>
<dbReference type="AlphaFoldDB" id="A0A2R5FX97"/>
<evidence type="ECO:0000256" key="1">
    <source>
        <dbReference type="SAM" id="Phobius"/>
    </source>
</evidence>
<comment type="caution">
    <text evidence="3">The sequence shown here is derived from an EMBL/GenBank/DDBJ whole genome shotgun (WGS) entry which is preliminary data.</text>
</comment>
<feature type="domain" description="Transposase IS4-like" evidence="2">
    <location>
        <begin position="166"/>
        <end position="328"/>
    </location>
</feature>
<dbReference type="NCBIfam" id="NF033541">
    <property type="entry name" value="transpos_ISH3"/>
    <property type="match status" value="1"/>
</dbReference>
<evidence type="ECO:0000313" key="3">
    <source>
        <dbReference type="EMBL" id="GBG23382.1"/>
    </source>
</evidence>
<dbReference type="PANTHER" id="PTHR33252:SF2">
    <property type="entry name" value="TRANSPOSASE IS4-LIKE DOMAIN-CONTAINING PROTEIN"/>
    <property type="match status" value="1"/>
</dbReference>
<dbReference type="GO" id="GO:0003677">
    <property type="term" value="F:DNA binding"/>
    <property type="evidence" value="ECO:0007669"/>
    <property type="project" value="InterPro"/>
</dbReference>
<dbReference type="GO" id="GO:0004803">
    <property type="term" value="F:transposase activity"/>
    <property type="evidence" value="ECO:0007669"/>
    <property type="project" value="InterPro"/>
</dbReference>
<evidence type="ECO:0000313" key="4">
    <source>
        <dbReference type="Proteomes" id="UP000245124"/>
    </source>
</evidence>
<feature type="transmembrane region" description="Helical" evidence="1">
    <location>
        <begin position="316"/>
        <end position="337"/>
    </location>
</feature>
<keyword evidence="1" id="KW-1133">Transmembrane helix</keyword>
<proteinExistence type="predicted"/>
<dbReference type="EMBL" id="BDUD01000002">
    <property type="protein sequence ID" value="GBG23382.1"/>
    <property type="molecule type" value="Genomic_DNA"/>
</dbReference>
<sequence>MSRTNSPILTDSETLEEVVNCLTEHIPIKTQGECEQQTIFEILIRAATQRDSIENTSKVLTNVPTSKNIYYHLGKYSDLNSLESDLNAALQSRIPDGIQKGKNKIAIDFNLIPYYGEPSPLEEPYIYRSQAKSGTCSFYAYATLYLIKKNQRVTLAIKAVRKEDTLVAIITYLLALLEPLKLKIERLLLDREFFCVPVIRWLQALDLPFEMPAIIRGKHGGTRQLIRGRRSYKTTYTLNSDKYGSVTFQVWIVCTYKKGKRRAHGREFFVYAVYKVKLSLHSIHDDYRLRFGIESSYRMKNQCRIKTTIKNPTIRFLFIALAFLIINIWIYLLWHYLSTLRRSSKTAFCNLFTLKQMLEFLRQTIDRDYGVVNEVCLT</sequence>
<dbReference type="Proteomes" id="UP000245124">
    <property type="component" value="Unassembled WGS sequence"/>
</dbReference>
<keyword evidence="1" id="KW-0472">Membrane</keyword>